<protein>
    <submittedName>
        <fullName evidence="2">Uncharacterized protein</fullName>
    </submittedName>
</protein>
<dbReference type="STRING" id="239498.AXK60_02060"/>
<accession>A0A138AWE3</accession>
<evidence type="ECO:0000313" key="3">
    <source>
        <dbReference type="Proteomes" id="UP000070258"/>
    </source>
</evidence>
<evidence type="ECO:0000256" key="1">
    <source>
        <dbReference type="SAM" id="MobiDB-lite"/>
    </source>
</evidence>
<feature type="compositionally biased region" description="Low complexity" evidence="1">
    <location>
        <begin position="110"/>
        <end position="119"/>
    </location>
</feature>
<sequence>MTTNTQSVIDHARLEKAARDIRAHAPDFNVDAECAAVIEAFDREIKEGTDCDISASIWQEPRENLVRWLGLIREKVAEIQGGMNDDAAWLEEFSRKARNIQDGAATKAQSLGSDLGSLGVSNPSPSKPSVFDPRTFHDTTPSITVPTVPTPSTPAASGSPVPPQGPQGNTEEAAPSAPPATTNTQEATPTPQSAAPTPAPTPPQSNAEEVAPTPSPTVGGNAVET</sequence>
<feature type="region of interest" description="Disordered" evidence="1">
    <location>
        <begin position="104"/>
        <end position="225"/>
    </location>
</feature>
<gene>
    <name evidence="2" type="ORF">AXK60_02060</name>
</gene>
<organism evidence="2 3">
    <name type="scientific">Tsukamurella pseudospumae</name>
    <dbReference type="NCBI Taxonomy" id="239498"/>
    <lineage>
        <taxon>Bacteria</taxon>
        <taxon>Bacillati</taxon>
        <taxon>Actinomycetota</taxon>
        <taxon>Actinomycetes</taxon>
        <taxon>Mycobacteriales</taxon>
        <taxon>Tsukamurellaceae</taxon>
        <taxon>Tsukamurella</taxon>
    </lineage>
</organism>
<dbReference type="Proteomes" id="UP000070258">
    <property type="component" value="Unassembled WGS sequence"/>
</dbReference>
<proteinExistence type="predicted"/>
<reference evidence="3" key="1">
    <citation type="submission" date="2016-02" db="EMBL/GenBank/DDBJ databases">
        <authorList>
            <person name="Wen L."/>
            <person name="He K."/>
            <person name="Yang H."/>
        </authorList>
    </citation>
    <scope>NUCLEOTIDE SEQUENCE [LARGE SCALE GENOMIC DNA]</scope>
    <source>
        <strain evidence="3">JCM 15929</strain>
    </source>
</reference>
<feature type="compositionally biased region" description="Low complexity" evidence="1">
    <location>
        <begin position="166"/>
        <end position="196"/>
    </location>
</feature>
<dbReference type="RefSeq" id="WP_068569307.1">
    <property type="nucleotide sequence ID" value="NZ_LSRF01000001.1"/>
</dbReference>
<comment type="caution">
    <text evidence="2">The sequence shown here is derived from an EMBL/GenBank/DDBJ whole genome shotgun (WGS) entry which is preliminary data.</text>
</comment>
<name>A0A138AWE3_9ACTN</name>
<dbReference type="EMBL" id="LSRF01000001">
    <property type="protein sequence ID" value="KXP14696.1"/>
    <property type="molecule type" value="Genomic_DNA"/>
</dbReference>
<evidence type="ECO:0000313" key="2">
    <source>
        <dbReference type="EMBL" id="KXP14696.1"/>
    </source>
</evidence>
<dbReference type="AlphaFoldDB" id="A0A138AWE3"/>